<dbReference type="InterPro" id="IPR003399">
    <property type="entry name" value="Mce/MlaD"/>
</dbReference>
<dbReference type="InterPro" id="IPR052336">
    <property type="entry name" value="MlaD_Phospholipid_Transporter"/>
</dbReference>
<sequence length="405" mass="41971">MSVLRLRRLVPALVTVGCLVSGCATNGLADLPLPAPGVGSGGYRLTAEFTNALNLPANAKVKLAGADVGEVESMVARDYLAVTTLRIMDGVRLPRGSTAELRSATPLGDVFVAIKPPIDVPPDTPMLRDGDTIGKDSTKAAATVESVLASAAILVNGGAVRNFTNIINGLGKATGDEGQAFGNLVRKTNATLAKLNARSAEISTAMTETSRLASEIAAKNQVLSEVMAEARPATDTLAGHATEIADLVERFGGISDQAHRFPSIAGTDTSGRSVIADANTIANAWNDVALAPGATLYALNRLMPPFIKTMSGGSVALDASVDRLVWGHHPDIGFAGDPGLHGPKWSDWHQLVGTLQYTLFRLQERVVGKGPDVPQLPVIPSPTEPGEIIPAPGPAAGAAPEEAPR</sequence>
<dbReference type="AlphaFoldDB" id="A0A100XFU6"/>
<comment type="caution">
    <text evidence="5">The sequence shown here is derived from an EMBL/GenBank/DDBJ whole genome shotgun (WGS) entry which is preliminary data.</text>
</comment>
<evidence type="ECO:0000313" key="6">
    <source>
        <dbReference type="Proteomes" id="UP000069654"/>
    </source>
</evidence>
<dbReference type="PROSITE" id="PS51257">
    <property type="entry name" value="PROKAR_LIPOPROTEIN"/>
    <property type="match status" value="1"/>
</dbReference>
<reference evidence="6" key="2">
    <citation type="submission" date="2016-02" db="EMBL/GenBank/DDBJ databases">
        <title>Draft genome sequence of five rapidly growing Mycobacterium species.</title>
        <authorList>
            <person name="Katahira K."/>
            <person name="Gotou Y."/>
            <person name="Iida K."/>
            <person name="Ogura Y."/>
            <person name="Hayashi T."/>
        </authorList>
    </citation>
    <scope>NUCLEOTIDE SEQUENCE [LARGE SCALE GENOMIC DNA]</scope>
    <source>
        <strain evidence="6">JCM6362</strain>
    </source>
</reference>
<feature type="chain" id="PRO_5007090969" evidence="2">
    <location>
        <begin position="30"/>
        <end position="405"/>
    </location>
</feature>
<gene>
    <name evidence="5" type="ORF">RMCT_2568</name>
</gene>
<dbReference type="GO" id="GO:0005576">
    <property type="term" value="C:extracellular region"/>
    <property type="evidence" value="ECO:0007669"/>
    <property type="project" value="TreeGrafter"/>
</dbReference>
<feature type="signal peptide" evidence="2">
    <location>
        <begin position="1"/>
        <end position="29"/>
    </location>
</feature>
<dbReference type="PANTHER" id="PTHR33371">
    <property type="entry name" value="INTERMEMBRANE PHOSPHOLIPID TRANSPORT SYSTEM BINDING PROTEIN MLAD-RELATED"/>
    <property type="match status" value="1"/>
</dbReference>
<dbReference type="InterPro" id="IPR024516">
    <property type="entry name" value="Mce_C"/>
</dbReference>
<evidence type="ECO:0000259" key="4">
    <source>
        <dbReference type="Pfam" id="PF11887"/>
    </source>
</evidence>
<proteinExistence type="predicted"/>
<dbReference type="Proteomes" id="UP000069654">
    <property type="component" value="Unassembled WGS sequence"/>
</dbReference>
<dbReference type="STRING" id="1797.RMCT_2568"/>
<protein>
    <submittedName>
        <fullName evidence="5">Mce family protein, Mce5E</fullName>
    </submittedName>
</protein>
<evidence type="ECO:0000313" key="5">
    <source>
        <dbReference type="EMBL" id="GAT15598.1"/>
    </source>
</evidence>
<evidence type="ECO:0000256" key="2">
    <source>
        <dbReference type="SAM" id="SignalP"/>
    </source>
</evidence>
<organism evidence="5 6">
    <name type="scientific">Mycolicibacterium thermoresistibile</name>
    <name type="common">Mycobacterium thermoresistibile</name>
    <dbReference type="NCBI Taxonomy" id="1797"/>
    <lineage>
        <taxon>Bacteria</taxon>
        <taxon>Bacillati</taxon>
        <taxon>Actinomycetota</taxon>
        <taxon>Actinomycetes</taxon>
        <taxon>Mycobacteriales</taxon>
        <taxon>Mycobacteriaceae</taxon>
        <taxon>Mycolicibacterium</taxon>
    </lineage>
</organism>
<feature type="domain" description="Mammalian cell entry C-terminal" evidence="4">
    <location>
        <begin position="126"/>
        <end position="261"/>
    </location>
</feature>
<dbReference type="Pfam" id="PF02470">
    <property type="entry name" value="MlaD"/>
    <property type="match status" value="1"/>
</dbReference>
<dbReference type="OMA" id="RIMDGVR"/>
<evidence type="ECO:0000256" key="1">
    <source>
        <dbReference type="SAM" id="MobiDB-lite"/>
    </source>
</evidence>
<reference evidence="5 6" key="1">
    <citation type="journal article" date="2016" name="Genome Announc.">
        <title>Draft Genome Sequences of Five Rapidly Growing Mycobacterium Species, M. thermoresistibile, M. fortuitum subsp. acetamidolyticum, M. canariasense, M. brisbanense, and M. novocastrense.</title>
        <authorList>
            <person name="Katahira K."/>
            <person name="Ogura Y."/>
            <person name="Gotoh Y."/>
            <person name="Hayashi T."/>
        </authorList>
    </citation>
    <scope>NUCLEOTIDE SEQUENCE [LARGE SCALE GENOMIC DNA]</scope>
    <source>
        <strain evidence="5 6">JCM6362</strain>
    </source>
</reference>
<feature type="domain" description="Mce/MlaD" evidence="3">
    <location>
        <begin position="42"/>
        <end position="117"/>
    </location>
</feature>
<dbReference type="PANTHER" id="PTHR33371:SF15">
    <property type="entry name" value="LIPOPROTEIN LPRN"/>
    <property type="match status" value="1"/>
</dbReference>
<dbReference type="Pfam" id="PF11887">
    <property type="entry name" value="Mce4_CUP1"/>
    <property type="match status" value="1"/>
</dbReference>
<dbReference type="EMBL" id="BCTB01000018">
    <property type="protein sequence ID" value="GAT15598.1"/>
    <property type="molecule type" value="Genomic_DNA"/>
</dbReference>
<feature type="compositionally biased region" description="Low complexity" evidence="1">
    <location>
        <begin position="384"/>
        <end position="405"/>
    </location>
</feature>
<evidence type="ECO:0000259" key="3">
    <source>
        <dbReference type="Pfam" id="PF02470"/>
    </source>
</evidence>
<feature type="region of interest" description="Disordered" evidence="1">
    <location>
        <begin position="373"/>
        <end position="405"/>
    </location>
</feature>
<accession>A0A100XFU6</accession>
<keyword evidence="2" id="KW-0732">Signal</keyword>
<name>A0A100XFU6_MYCTH</name>